<dbReference type="EMBL" id="JAUEPO010000003">
    <property type="protein sequence ID" value="KAK3327992.1"/>
    <property type="molecule type" value="Genomic_DNA"/>
</dbReference>
<feature type="compositionally biased region" description="Low complexity" evidence="1">
    <location>
        <begin position="53"/>
        <end position="66"/>
    </location>
</feature>
<feature type="region of interest" description="Disordered" evidence="1">
    <location>
        <begin position="26"/>
        <end position="84"/>
    </location>
</feature>
<evidence type="ECO:0000313" key="2">
    <source>
        <dbReference type="EMBL" id="KAK3327992.1"/>
    </source>
</evidence>
<comment type="caution">
    <text evidence="2">The sequence shown here is derived from an EMBL/GenBank/DDBJ whole genome shotgun (WGS) entry which is preliminary data.</text>
</comment>
<reference evidence="2" key="2">
    <citation type="submission" date="2023-06" db="EMBL/GenBank/DDBJ databases">
        <authorList>
            <consortium name="Lawrence Berkeley National Laboratory"/>
            <person name="Haridas S."/>
            <person name="Hensen N."/>
            <person name="Bonometti L."/>
            <person name="Westerberg I."/>
            <person name="Brannstrom I.O."/>
            <person name="Guillou S."/>
            <person name="Cros-Aarteil S."/>
            <person name="Calhoun S."/>
            <person name="Kuo A."/>
            <person name="Mondo S."/>
            <person name="Pangilinan J."/>
            <person name="Riley R."/>
            <person name="Labutti K."/>
            <person name="Andreopoulos B."/>
            <person name="Lipzen A."/>
            <person name="Chen C."/>
            <person name="Yanf M."/>
            <person name="Daum C."/>
            <person name="Ng V."/>
            <person name="Clum A."/>
            <person name="Steindorff A."/>
            <person name="Ohm R."/>
            <person name="Martin F."/>
            <person name="Silar P."/>
            <person name="Natvig D."/>
            <person name="Lalanne C."/>
            <person name="Gautier V."/>
            <person name="Ament-Velasquez S.L."/>
            <person name="Kruys A."/>
            <person name="Hutchinson M.I."/>
            <person name="Powell A.J."/>
            <person name="Barry K."/>
            <person name="Miller A.N."/>
            <person name="Grigoriev I.V."/>
            <person name="Debuchy R."/>
            <person name="Gladieux P."/>
            <person name="Thoren M.H."/>
            <person name="Johannesson H."/>
        </authorList>
    </citation>
    <scope>NUCLEOTIDE SEQUENCE</scope>
    <source>
        <strain evidence="2">SMH4131-1</strain>
    </source>
</reference>
<accession>A0AAE0MD27</accession>
<protein>
    <submittedName>
        <fullName evidence="2">Uncharacterized protein</fullName>
    </submittedName>
</protein>
<organism evidence="2 3">
    <name type="scientific">Cercophora scortea</name>
    <dbReference type="NCBI Taxonomy" id="314031"/>
    <lineage>
        <taxon>Eukaryota</taxon>
        <taxon>Fungi</taxon>
        <taxon>Dikarya</taxon>
        <taxon>Ascomycota</taxon>
        <taxon>Pezizomycotina</taxon>
        <taxon>Sordariomycetes</taxon>
        <taxon>Sordariomycetidae</taxon>
        <taxon>Sordariales</taxon>
        <taxon>Lasiosphaeriaceae</taxon>
        <taxon>Cercophora</taxon>
    </lineage>
</organism>
<proteinExistence type="predicted"/>
<reference evidence="2" key="1">
    <citation type="journal article" date="2023" name="Mol. Phylogenet. Evol.">
        <title>Genome-scale phylogeny and comparative genomics of the fungal order Sordariales.</title>
        <authorList>
            <person name="Hensen N."/>
            <person name="Bonometti L."/>
            <person name="Westerberg I."/>
            <person name="Brannstrom I.O."/>
            <person name="Guillou S."/>
            <person name="Cros-Aarteil S."/>
            <person name="Calhoun S."/>
            <person name="Haridas S."/>
            <person name="Kuo A."/>
            <person name="Mondo S."/>
            <person name="Pangilinan J."/>
            <person name="Riley R."/>
            <person name="LaButti K."/>
            <person name="Andreopoulos B."/>
            <person name="Lipzen A."/>
            <person name="Chen C."/>
            <person name="Yan M."/>
            <person name="Daum C."/>
            <person name="Ng V."/>
            <person name="Clum A."/>
            <person name="Steindorff A."/>
            <person name="Ohm R.A."/>
            <person name="Martin F."/>
            <person name="Silar P."/>
            <person name="Natvig D.O."/>
            <person name="Lalanne C."/>
            <person name="Gautier V."/>
            <person name="Ament-Velasquez S.L."/>
            <person name="Kruys A."/>
            <person name="Hutchinson M.I."/>
            <person name="Powell A.J."/>
            <person name="Barry K."/>
            <person name="Miller A.N."/>
            <person name="Grigoriev I.V."/>
            <person name="Debuchy R."/>
            <person name="Gladieux P."/>
            <person name="Hiltunen Thoren M."/>
            <person name="Johannesson H."/>
        </authorList>
    </citation>
    <scope>NUCLEOTIDE SEQUENCE</scope>
    <source>
        <strain evidence="2">SMH4131-1</strain>
    </source>
</reference>
<evidence type="ECO:0000313" key="3">
    <source>
        <dbReference type="Proteomes" id="UP001286456"/>
    </source>
</evidence>
<evidence type="ECO:0000256" key="1">
    <source>
        <dbReference type="SAM" id="MobiDB-lite"/>
    </source>
</evidence>
<sequence>MSTTTLEPAATRTAQQGHYLRDYSIQLTGDDDGTASTLQTQQQQRQHSPSPETSNNAITTSNNSENPPGWPDDYRQVPPHRPINTQLDFEQRPWGSNGVESAFVFTMFQGVRLKSTLAWLWNTTGGRFDDMAFRTKIGGEM</sequence>
<name>A0AAE0MD27_9PEZI</name>
<dbReference type="Proteomes" id="UP001286456">
    <property type="component" value="Unassembled WGS sequence"/>
</dbReference>
<gene>
    <name evidence="2" type="ORF">B0T19DRAFT_179623</name>
</gene>
<keyword evidence="3" id="KW-1185">Reference proteome</keyword>
<dbReference type="AlphaFoldDB" id="A0AAE0MD27"/>